<dbReference type="InterPro" id="IPR041255">
    <property type="entry name" value="LpxI_N"/>
</dbReference>
<dbReference type="InterPro" id="IPR053174">
    <property type="entry name" value="LpxI"/>
</dbReference>
<dbReference type="Gene3D" id="3.40.140.80">
    <property type="match status" value="1"/>
</dbReference>
<dbReference type="PANTHER" id="PTHR39962:SF1">
    <property type="entry name" value="LPXI FAMILY PROTEIN"/>
    <property type="match status" value="1"/>
</dbReference>
<organism evidence="3 4">
    <name type="scientific">Maliponia aquimaris</name>
    <dbReference type="NCBI Taxonomy" id="1673631"/>
    <lineage>
        <taxon>Bacteria</taxon>
        <taxon>Pseudomonadati</taxon>
        <taxon>Pseudomonadota</taxon>
        <taxon>Alphaproteobacteria</taxon>
        <taxon>Rhodobacterales</taxon>
        <taxon>Paracoccaceae</taxon>
        <taxon>Maliponia</taxon>
    </lineage>
</organism>
<evidence type="ECO:0000259" key="2">
    <source>
        <dbReference type="Pfam" id="PF17930"/>
    </source>
</evidence>
<dbReference type="Pfam" id="PF06230">
    <property type="entry name" value="LpxI_C"/>
    <property type="match status" value="1"/>
</dbReference>
<dbReference type="RefSeq" id="WP_094019514.1">
    <property type="nucleotide sequence ID" value="NZ_FXYF01000002.1"/>
</dbReference>
<reference evidence="3 4" key="1">
    <citation type="submission" date="2017-05" db="EMBL/GenBank/DDBJ databases">
        <authorList>
            <person name="Song R."/>
            <person name="Chenine A.L."/>
            <person name="Ruprecht R.M."/>
        </authorList>
    </citation>
    <scope>NUCLEOTIDE SEQUENCE [LARGE SCALE GENOMIC DNA]</scope>
    <source>
        <strain evidence="3 4">CECT 8898</strain>
    </source>
</reference>
<dbReference type="OrthoDB" id="9789836at2"/>
<dbReference type="InterPro" id="IPR043167">
    <property type="entry name" value="LpxI_C_sf"/>
</dbReference>
<sequence>MLALIAGRGALPKAVSEGLSEPFVTCGLAHCPPDEIAAEHLFRLERLGEFLRWLHRRGVTRVCLCGAITRPDLSVWRLGLRTLPLLPDLLRALRRGDDGALRIAIEILEGAGLGVLAAHDLAPHLLPPAGVLTTTHPPDSATIDARLGDRVSREQGRRDLGQACVLRDGAVIARETVAGTDAMLHGLGPVARGGLLYKASKPGQDRRADLPVIGLQTAVAAVAAGLSGIVIEAGGVIVLDRRAVVEMLDDTGLFLWIRERGA</sequence>
<dbReference type="InterPro" id="IPR010415">
    <property type="entry name" value="LpxI_C"/>
</dbReference>
<gene>
    <name evidence="3" type="ORF">MAA8898_00614</name>
</gene>
<evidence type="ECO:0000313" key="4">
    <source>
        <dbReference type="Proteomes" id="UP000207598"/>
    </source>
</evidence>
<proteinExistence type="predicted"/>
<evidence type="ECO:0008006" key="5">
    <source>
        <dbReference type="Google" id="ProtNLM"/>
    </source>
</evidence>
<feature type="domain" description="LpxI N-terminal" evidence="2">
    <location>
        <begin position="2"/>
        <end position="125"/>
    </location>
</feature>
<accession>A0A238JZQ6</accession>
<feature type="domain" description="LpxI C-terminal" evidence="1">
    <location>
        <begin position="128"/>
        <end position="256"/>
    </location>
</feature>
<dbReference type="EMBL" id="FXYF01000002">
    <property type="protein sequence ID" value="SMX35697.1"/>
    <property type="molecule type" value="Genomic_DNA"/>
</dbReference>
<dbReference type="PANTHER" id="PTHR39962">
    <property type="entry name" value="BLL4848 PROTEIN"/>
    <property type="match status" value="1"/>
</dbReference>
<protein>
    <recommendedName>
        <fullName evidence="5">Phosphatidate cytidylyltransferase</fullName>
    </recommendedName>
</protein>
<dbReference type="Pfam" id="PF17930">
    <property type="entry name" value="LpxI_N"/>
    <property type="match status" value="1"/>
</dbReference>
<dbReference type="Gene3D" id="3.40.50.20">
    <property type="match status" value="1"/>
</dbReference>
<dbReference type="Proteomes" id="UP000207598">
    <property type="component" value="Unassembled WGS sequence"/>
</dbReference>
<dbReference type="AlphaFoldDB" id="A0A238JZQ6"/>
<evidence type="ECO:0000313" key="3">
    <source>
        <dbReference type="EMBL" id="SMX35697.1"/>
    </source>
</evidence>
<keyword evidence="4" id="KW-1185">Reference proteome</keyword>
<name>A0A238JZQ6_9RHOB</name>
<evidence type="ECO:0000259" key="1">
    <source>
        <dbReference type="Pfam" id="PF06230"/>
    </source>
</evidence>